<keyword evidence="1" id="KW-0812">Transmembrane</keyword>
<feature type="transmembrane region" description="Helical" evidence="1">
    <location>
        <begin position="234"/>
        <end position="260"/>
    </location>
</feature>
<feature type="transmembrane region" description="Helical" evidence="1">
    <location>
        <begin position="281"/>
        <end position="303"/>
    </location>
</feature>
<evidence type="ECO:0000256" key="1">
    <source>
        <dbReference type="SAM" id="Phobius"/>
    </source>
</evidence>
<name>A0ABP1QGH9_9HEXA</name>
<feature type="transmembrane region" description="Helical" evidence="1">
    <location>
        <begin position="135"/>
        <end position="159"/>
    </location>
</feature>
<organism evidence="2 3">
    <name type="scientific">Orchesella dallaii</name>
    <dbReference type="NCBI Taxonomy" id="48710"/>
    <lineage>
        <taxon>Eukaryota</taxon>
        <taxon>Metazoa</taxon>
        <taxon>Ecdysozoa</taxon>
        <taxon>Arthropoda</taxon>
        <taxon>Hexapoda</taxon>
        <taxon>Collembola</taxon>
        <taxon>Entomobryomorpha</taxon>
        <taxon>Entomobryoidea</taxon>
        <taxon>Orchesellidae</taxon>
        <taxon>Orchesellinae</taxon>
        <taxon>Orchesella</taxon>
    </lineage>
</organism>
<proteinExistence type="predicted"/>
<feature type="transmembrane region" description="Helical" evidence="1">
    <location>
        <begin position="21"/>
        <end position="42"/>
    </location>
</feature>
<protein>
    <recommendedName>
        <fullName evidence="4">Gustatory receptor</fullName>
    </recommendedName>
</protein>
<evidence type="ECO:0000313" key="3">
    <source>
        <dbReference type="Proteomes" id="UP001642540"/>
    </source>
</evidence>
<keyword evidence="1" id="KW-0472">Membrane</keyword>
<feature type="transmembrane region" description="Helical" evidence="1">
    <location>
        <begin position="62"/>
        <end position="80"/>
    </location>
</feature>
<gene>
    <name evidence="2" type="ORF">ODALV1_LOCUS11187</name>
</gene>
<dbReference type="Proteomes" id="UP001642540">
    <property type="component" value="Unassembled WGS sequence"/>
</dbReference>
<dbReference type="EMBL" id="CAXLJM020000034">
    <property type="protein sequence ID" value="CAL8102582.1"/>
    <property type="molecule type" value="Genomic_DNA"/>
</dbReference>
<evidence type="ECO:0008006" key="4">
    <source>
        <dbReference type="Google" id="ProtNLM"/>
    </source>
</evidence>
<accession>A0ABP1QGH9</accession>
<reference evidence="2 3" key="1">
    <citation type="submission" date="2024-08" db="EMBL/GenBank/DDBJ databases">
        <authorList>
            <person name="Cucini C."/>
            <person name="Frati F."/>
        </authorList>
    </citation>
    <scope>NUCLEOTIDE SEQUENCE [LARGE SCALE GENOMIC DNA]</scope>
</reference>
<sequence length="330" mass="37439">MPYRIRANGKHVTLARSKVQLIVCTIFTFFLLHNLVTIPFLLMSNKENSTKMGIRHKILTRVAGSTSHLIAYLISLKMIWGSGARSKLEQILSGIQKFESIPVTVSQIQRKRNFYYWILSKYQLLKPLMDLTNKLLSLMLLLSVGFYIPFFAFQTSIVFTNAAEQFSTLMFHCVRQYSSLLIFMGIPSEIHRQASNIHAKLLNSKLSPKIDTNSIIRLSIDREMSALSLKVGSFYVISYEFMATVICGCFQILVMSNIFLRVTESYEKLNAQHDPKFMSNVLDLVSDGASATLFSLFIGLLWVGRRGLVDFVNSTLTIQSKSSVALRCVM</sequence>
<keyword evidence="1" id="KW-1133">Transmembrane helix</keyword>
<comment type="caution">
    <text evidence="2">The sequence shown here is derived from an EMBL/GenBank/DDBJ whole genome shotgun (WGS) entry which is preliminary data.</text>
</comment>
<keyword evidence="3" id="KW-1185">Reference proteome</keyword>
<evidence type="ECO:0000313" key="2">
    <source>
        <dbReference type="EMBL" id="CAL8102582.1"/>
    </source>
</evidence>